<name>A0A1R4K9Q8_9MICO</name>
<accession>A0A1R4K9Q8</accession>
<protein>
    <submittedName>
        <fullName evidence="2">Uncharacterized protein</fullName>
    </submittedName>
</protein>
<evidence type="ECO:0000313" key="2">
    <source>
        <dbReference type="EMBL" id="SJN40875.1"/>
    </source>
</evidence>
<organism evidence="2 3">
    <name type="scientific">Microbacterium esteraromaticum</name>
    <dbReference type="NCBI Taxonomy" id="57043"/>
    <lineage>
        <taxon>Bacteria</taxon>
        <taxon>Bacillati</taxon>
        <taxon>Actinomycetota</taxon>
        <taxon>Actinomycetes</taxon>
        <taxon>Micrococcales</taxon>
        <taxon>Microbacteriaceae</taxon>
        <taxon>Microbacterium</taxon>
    </lineage>
</organism>
<evidence type="ECO:0000256" key="1">
    <source>
        <dbReference type="SAM" id="MobiDB-lite"/>
    </source>
</evidence>
<evidence type="ECO:0000313" key="3">
    <source>
        <dbReference type="Proteomes" id="UP000196320"/>
    </source>
</evidence>
<dbReference type="AlphaFoldDB" id="A0A1R4K9Q8"/>
<dbReference type="Proteomes" id="UP000196320">
    <property type="component" value="Unassembled WGS sequence"/>
</dbReference>
<gene>
    <name evidence="2" type="ORF">FM104_11135</name>
</gene>
<dbReference type="EMBL" id="FUKO01000026">
    <property type="protein sequence ID" value="SJN40875.1"/>
    <property type="molecule type" value="Genomic_DNA"/>
</dbReference>
<feature type="region of interest" description="Disordered" evidence="1">
    <location>
        <begin position="38"/>
        <end position="62"/>
    </location>
</feature>
<keyword evidence="3" id="KW-1185">Reference proteome</keyword>
<reference evidence="2 3" key="1">
    <citation type="submission" date="2017-02" db="EMBL/GenBank/DDBJ databases">
        <authorList>
            <person name="Peterson S.W."/>
        </authorList>
    </citation>
    <scope>NUCLEOTIDE SEQUENCE [LARGE SCALE GENOMIC DNA]</scope>
    <source>
        <strain evidence="2 3">B Mb 05.01</strain>
    </source>
</reference>
<proteinExistence type="predicted"/>
<sequence length="62" mass="6639">MGGGFTGIHSFRRSELLCLLGYLVIDQRLRTATLRARRDNAVKSASAPRAPGHGQADAESGE</sequence>